<name>A0A1B8YAI9_XENTR</name>
<feature type="transmembrane region" description="Helical" evidence="11">
    <location>
        <begin position="771"/>
        <end position="797"/>
    </location>
</feature>
<keyword evidence="8" id="KW-0675">Receptor</keyword>
<evidence type="ECO:0000256" key="11">
    <source>
        <dbReference type="SAM" id="Phobius"/>
    </source>
</evidence>
<dbReference type="InterPro" id="IPR017979">
    <property type="entry name" value="GPCR_3_CS"/>
</dbReference>
<evidence type="ECO:0000256" key="4">
    <source>
        <dbReference type="ARBA" id="ARBA00022729"/>
    </source>
</evidence>
<dbReference type="PRINTS" id="PR01535">
    <property type="entry name" value="VOMERONASL2R"/>
</dbReference>
<dbReference type="PRINTS" id="PR00248">
    <property type="entry name" value="GPCRMGR"/>
</dbReference>
<sequence length="929" mass="104547">MEILFPIRLKVLLVVLMCQVLPAAAEMANPNCQLSVRSHTTTYFREGDFMMGGIFHTKALTQYFIQSFKEKQRIFLCETSSFRLFRYLLVFIYTTGEINKDPEILPNVTLGYWIYDSCDWAEKSLKGTFSILSGTEQPSPNYSCWNNRKVVGFIGDLSSVSSLCIARLAGIYRPDIGRPGPSFLPLTRADKLPNWSKGPISAAIIVPCKGTFSFTLKGISLSVRKSFEGGNKGYWKTIQNKNIISYGSRDPVFNDRVQFPSFYRTVPDELSEIDGIVELIKHFGWKWVGLIVSKDETGLWAGKNLEREMKKDGIFLAFFIRIELDAMVSKISINIREILIESTANVIVLLVSLMYVEFVMFFFATFDIPAKIWIVSSTFLRVLDTAYPQNRIIFNGLLALSIQQGEIPGFREFLHGLNPSDYRDYILFTNISERLSDCKMPNAIPSRTGISLPKCTESESFDEYGLSLNNTKNYRISYGVYTAVYTMALALHKLYMKETRANHPDRRESQEMHVEQWQLNAIIQKMTSGNKMNFKYHDSSNYYEIVKCFFLEEGGARTVTVGSFDTSKPAGNQLYINSSADLWGPYFPKCPQSQCNEPCMPGYRRSKIEGKPSCCYNCVPCVEGEISNTTDAQSCIKCSEYEKSNTEQDGCIPKNINFLSYKDILGATLSSITILCAVTCAVILGIFIKYRETPIVRANNRYLSCLLLISLMLCFLCTLLFIGRPTQICCLLRQVTFGIVFTISVSSVLAKTLTVIIAFNATKPGSKLKKYVGTQLAIILVIVCSLGEIIISIVWMVSYPPFSETDTLSDPDYIIVQCNEGSGCFFFCIIGYIGSLALLSFIAAFLAKDFPDRFNEAKNITFSMLGFCSVWGAFVPAYLSSKGSRMVAVEIFAILSSSAGLLGCIFIPKCYIIFIRPELNTKDTIVRKR</sequence>
<dbReference type="EMBL" id="KV460359">
    <property type="protein sequence ID" value="OCA19992.1"/>
    <property type="molecule type" value="Genomic_DNA"/>
</dbReference>
<dbReference type="InterPro" id="IPR038550">
    <property type="entry name" value="GPCR_3_9-Cys_sf"/>
</dbReference>
<feature type="chain" id="PRO_5008619648" description="G-protein coupled receptors family 3 profile domain-containing protein" evidence="12">
    <location>
        <begin position="26"/>
        <end position="929"/>
    </location>
</feature>
<dbReference type="GO" id="GO:0004930">
    <property type="term" value="F:G protein-coupled receptor activity"/>
    <property type="evidence" value="ECO:0007669"/>
    <property type="project" value="UniProtKB-KW"/>
</dbReference>
<evidence type="ECO:0000256" key="3">
    <source>
        <dbReference type="ARBA" id="ARBA00022692"/>
    </source>
</evidence>
<dbReference type="InterPro" id="IPR011500">
    <property type="entry name" value="GPCR_3_9-Cys_dom"/>
</dbReference>
<evidence type="ECO:0000256" key="12">
    <source>
        <dbReference type="SAM" id="SignalP"/>
    </source>
</evidence>
<evidence type="ECO:0000256" key="8">
    <source>
        <dbReference type="ARBA" id="ARBA00023170"/>
    </source>
</evidence>
<gene>
    <name evidence="14" type="ORF">XENTR_v90026477mg</name>
</gene>
<evidence type="ECO:0000256" key="7">
    <source>
        <dbReference type="ARBA" id="ARBA00023136"/>
    </source>
</evidence>
<feature type="domain" description="G-protein coupled receptors family 3 profile" evidence="13">
    <location>
        <begin position="665"/>
        <end position="929"/>
    </location>
</feature>
<keyword evidence="2" id="KW-1003">Cell membrane</keyword>
<dbReference type="SUPFAM" id="SSF53822">
    <property type="entry name" value="Periplasmic binding protein-like I"/>
    <property type="match status" value="2"/>
</dbReference>
<dbReference type="InterPro" id="IPR000337">
    <property type="entry name" value="GPCR_3"/>
</dbReference>
<evidence type="ECO:0000256" key="6">
    <source>
        <dbReference type="ARBA" id="ARBA00023040"/>
    </source>
</evidence>
<keyword evidence="9" id="KW-0325">Glycoprotein</keyword>
<evidence type="ECO:0000259" key="13">
    <source>
        <dbReference type="PROSITE" id="PS50259"/>
    </source>
</evidence>
<comment type="subcellular location">
    <subcellularLocation>
        <location evidence="1">Cell membrane</location>
        <topology evidence="1">Multi-pass membrane protein</topology>
    </subcellularLocation>
</comment>
<dbReference type="FunFam" id="2.10.50.30:FF:000003">
    <property type="entry name" value="Vomeronasal 2, receptor 120"/>
    <property type="match status" value="1"/>
</dbReference>
<dbReference type="Pfam" id="PF07562">
    <property type="entry name" value="NCD3G"/>
    <property type="match status" value="1"/>
</dbReference>
<dbReference type="GO" id="GO:0005886">
    <property type="term" value="C:plasma membrane"/>
    <property type="evidence" value="ECO:0007669"/>
    <property type="project" value="UniProtKB-SubCell"/>
</dbReference>
<keyword evidence="4 12" id="KW-0732">Signal</keyword>
<dbReference type="InterPro" id="IPR001828">
    <property type="entry name" value="ANF_lig-bd_rcpt"/>
</dbReference>
<keyword evidence="5 11" id="KW-1133">Transmembrane helix</keyword>
<evidence type="ECO:0000256" key="9">
    <source>
        <dbReference type="ARBA" id="ARBA00023180"/>
    </source>
</evidence>
<evidence type="ECO:0000256" key="5">
    <source>
        <dbReference type="ARBA" id="ARBA00022989"/>
    </source>
</evidence>
<reference evidence="14" key="2">
    <citation type="journal article" date="2010" name="Science">
        <title>The genome of the Western clawed frog Xenopus tropicalis.</title>
        <authorList>
            <person name="Hellsten U."/>
            <person name="Harland R.M."/>
            <person name="Gilchrist M.J."/>
            <person name="Hendrix D."/>
            <person name="Jurka J."/>
            <person name="Kapitonov V."/>
            <person name="Ovcharenko I."/>
            <person name="Putnam N.H."/>
            <person name="Shu S."/>
            <person name="Taher L."/>
            <person name="Blitz I.L."/>
            <person name="Blumberg B."/>
            <person name="Dichmann D.S."/>
            <person name="Dubchak I."/>
            <person name="Amaya E."/>
            <person name="Detter J.C."/>
            <person name="Fletcher R."/>
            <person name="Gerhard D.S."/>
            <person name="Goodstein D."/>
            <person name="Graves T."/>
            <person name="Grigoriev I.V."/>
            <person name="Grimwood J."/>
            <person name="Kawashima T."/>
            <person name="Lindquist E."/>
            <person name="Lucas S.M."/>
            <person name="Mead P.E."/>
            <person name="Mitros T."/>
            <person name="Ogino H."/>
            <person name="Ohta Y."/>
            <person name="Poliakov A.V."/>
            <person name="Pollet N."/>
            <person name="Robert J."/>
            <person name="Salamov A."/>
            <person name="Sater A.K."/>
            <person name="Schmutz J."/>
            <person name="Terry A."/>
            <person name="Vize P.D."/>
            <person name="Warren W.C."/>
            <person name="Wells D."/>
            <person name="Wills A."/>
            <person name="Wilson R.K."/>
            <person name="Zimmerman L.B."/>
            <person name="Zorn A.M."/>
            <person name="Grainger R."/>
            <person name="Grammer T."/>
            <person name="Khokha M.K."/>
            <person name="Richardson P.M."/>
            <person name="Rokhsar D.S."/>
        </authorList>
    </citation>
    <scope>NUCLEOTIDE SEQUENCE [LARGE SCALE GENOMIC DNA]</scope>
    <source>
        <strain evidence="14">Nigerian</strain>
    </source>
</reference>
<dbReference type="PROSITE" id="PS50259">
    <property type="entry name" value="G_PROTEIN_RECEP_F3_4"/>
    <property type="match status" value="1"/>
</dbReference>
<dbReference type="PROSITE" id="PS00981">
    <property type="entry name" value="G_PROTEIN_RECEP_F3_3"/>
    <property type="match status" value="1"/>
</dbReference>
<evidence type="ECO:0000256" key="1">
    <source>
        <dbReference type="ARBA" id="ARBA00004651"/>
    </source>
</evidence>
<dbReference type="Pfam" id="PF01094">
    <property type="entry name" value="ANF_receptor"/>
    <property type="match status" value="1"/>
</dbReference>
<dbReference type="InterPro" id="IPR000068">
    <property type="entry name" value="GPCR_3_Ca_sens_rcpt-rel"/>
</dbReference>
<dbReference type="Pfam" id="PF00003">
    <property type="entry name" value="7tm_3"/>
    <property type="match status" value="1"/>
</dbReference>
<keyword evidence="3 11" id="KW-0812">Transmembrane</keyword>
<dbReference type="AlphaFoldDB" id="A0A1B8YAI9"/>
<feature type="transmembrane region" description="Helical" evidence="11">
    <location>
        <begin position="829"/>
        <end position="847"/>
    </location>
</feature>
<dbReference type="InterPro" id="IPR028082">
    <property type="entry name" value="Peripla_BP_I"/>
</dbReference>
<reference evidence="14" key="1">
    <citation type="submission" date="2009-11" db="EMBL/GenBank/DDBJ databases">
        <authorList>
            <consortium name="US DOE Joint Genome Institute (JGI-PGF)"/>
            <person name="Ottilar R."/>
            <person name="Schmutz J."/>
            <person name="Salamov A."/>
            <person name="Cheng J.F."/>
            <person name="Lucas S."/>
            <person name="Pitluck S."/>
            <person name="Gundlach H."/>
            <person name="Guo Y."/>
            <person name="Haberer G."/>
            <person name="Nasrallah J."/>
            <person name="Mayer K.F.X."/>
            <person name="van de Peer Y."/>
            <person name="Weigel D."/>
            <person name="Grigoriev I.V."/>
        </authorList>
    </citation>
    <scope>NUCLEOTIDE SEQUENCE</scope>
    <source>
        <strain evidence="14">Nigerian</strain>
    </source>
</reference>
<evidence type="ECO:0000256" key="2">
    <source>
        <dbReference type="ARBA" id="ARBA00022475"/>
    </source>
</evidence>
<dbReference type="PANTHER" id="PTHR24061">
    <property type="entry name" value="CALCIUM-SENSING RECEPTOR-RELATED"/>
    <property type="match status" value="1"/>
</dbReference>
<feature type="transmembrane region" description="Helical" evidence="11">
    <location>
        <begin position="702"/>
        <end position="723"/>
    </location>
</feature>
<accession>A0A1B8YAI9</accession>
<evidence type="ECO:0000313" key="14">
    <source>
        <dbReference type="EMBL" id="OCA19992.1"/>
    </source>
</evidence>
<keyword evidence="6" id="KW-0297">G-protein coupled receptor</keyword>
<reference evidence="14" key="3">
    <citation type="submission" date="2016-05" db="EMBL/GenBank/DDBJ databases">
        <title>WGS assembly of Xenopus tropicalis.</title>
        <authorList>
            <person name="Sessions A."/>
            <person name="Jenkins J."/>
            <person name="Mitros T."/>
            <person name="Lyons J.T."/>
            <person name="Dichmann D.S."/>
            <person name="Robert J."/>
            <person name="Harland R.M."/>
            <person name="Rokhsar D.S."/>
        </authorList>
    </citation>
    <scope>NUCLEOTIDE SEQUENCE</scope>
    <source>
        <strain evidence="14">Nigerian</strain>
    </source>
</reference>
<dbReference type="InterPro" id="IPR017978">
    <property type="entry name" value="GPCR_3_C"/>
</dbReference>
<feature type="signal peptide" evidence="12">
    <location>
        <begin position="1"/>
        <end position="25"/>
    </location>
</feature>
<dbReference type="CDD" id="cd15283">
    <property type="entry name" value="7tmC_V2R_pheromone"/>
    <property type="match status" value="1"/>
</dbReference>
<dbReference type="FunFam" id="3.40.50.2300:FF:000334">
    <property type="entry name" value="Vomeronasal 2, receptor 56"/>
    <property type="match status" value="1"/>
</dbReference>
<organism evidence="14">
    <name type="scientific">Xenopus tropicalis</name>
    <name type="common">Western clawed frog</name>
    <name type="synonym">Silurana tropicalis</name>
    <dbReference type="NCBI Taxonomy" id="8364"/>
    <lineage>
        <taxon>Eukaryota</taxon>
        <taxon>Metazoa</taxon>
        <taxon>Chordata</taxon>
        <taxon>Craniata</taxon>
        <taxon>Vertebrata</taxon>
        <taxon>Euteleostomi</taxon>
        <taxon>Amphibia</taxon>
        <taxon>Batrachia</taxon>
        <taxon>Anura</taxon>
        <taxon>Pipoidea</taxon>
        <taxon>Pipidae</taxon>
        <taxon>Xenopodinae</taxon>
        <taxon>Xenopus</taxon>
        <taxon>Silurana</taxon>
    </lineage>
</organism>
<dbReference type="PANTHER" id="PTHR24061:SF582">
    <property type="entry name" value="VOMERONASAL TYPE-2 RECEPTOR 26"/>
    <property type="match status" value="1"/>
</dbReference>
<keyword evidence="10" id="KW-0807">Transducer</keyword>
<proteinExistence type="predicted"/>
<feature type="transmembrane region" description="Helical" evidence="11">
    <location>
        <begin position="859"/>
        <end position="879"/>
    </location>
</feature>
<feature type="transmembrane region" description="Helical" evidence="11">
    <location>
        <begin position="891"/>
        <end position="914"/>
    </location>
</feature>
<dbReference type="Gene3D" id="3.40.50.2300">
    <property type="match status" value="3"/>
</dbReference>
<keyword evidence="7 11" id="KW-0472">Membrane</keyword>
<feature type="transmembrane region" description="Helical" evidence="11">
    <location>
        <begin position="664"/>
        <end position="690"/>
    </location>
</feature>
<feature type="transmembrane region" description="Helical" evidence="11">
    <location>
        <begin position="735"/>
        <end position="759"/>
    </location>
</feature>
<evidence type="ECO:0000256" key="10">
    <source>
        <dbReference type="ARBA" id="ARBA00023224"/>
    </source>
</evidence>
<protein>
    <recommendedName>
        <fullName evidence="13">G-protein coupled receptors family 3 profile domain-containing protein</fullName>
    </recommendedName>
</protein>
<dbReference type="InterPro" id="IPR004073">
    <property type="entry name" value="GPCR_3_vmron_rcpt_2"/>
</dbReference>
<dbReference type="Gene3D" id="2.10.50.30">
    <property type="entry name" value="GPCR, family 3, nine cysteines domain"/>
    <property type="match status" value="1"/>
</dbReference>